<dbReference type="AlphaFoldDB" id="A0A645JJG2"/>
<protein>
    <submittedName>
        <fullName evidence="1">Uncharacterized protein</fullName>
    </submittedName>
</protein>
<gene>
    <name evidence="1" type="ORF">SDC9_208212</name>
</gene>
<sequence length="46" mass="5356">MVGVSQKTGTKAGRVQVSQREQQELRSYCICNLYLKKHTLQKELFQ</sequence>
<comment type="caution">
    <text evidence="1">The sequence shown here is derived from an EMBL/GenBank/DDBJ whole genome shotgun (WGS) entry which is preliminary data.</text>
</comment>
<name>A0A645JJG2_9ZZZZ</name>
<reference evidence="1" key="1">
    <citation type="submission" date="2019-08" db="EMBL/GenBank/DDBJ databases">
        <authorList>
            <person name="Kucharzyk K."/>
            <person name="Murdoch R.W."/>
            <person name="Higgins S."/>
            <person name="Loffler F."/>
        </authorList>
    </citation>
    <scope>NUCLEOTIDE SEQUENCE</scope>
</reference>
<proteinExistence type="predicted"/>
<dbReference type="EMBL" id="VSSQ01135823">
    <property type="protein sequence ID" value="MPN60484.1"/>
    <property type="molecule type" value="Genomic_DNA"/>
</dbReference>
<organism evidence="1">
    <name type="scientific">bioreactor metagenome</name>
    <dbReference type="NCBI Taxonomy" id="1076179"/>
    <lineage>
        <taxon>unclassified sequences</taxon>
        <taxon>metagenomes</taxon>
        <taxon>ecological metagenomes</taxon>
    </lineage>
</organism>
<evidence type="ECO:0000313" key="1">
    <source>
        <dbReference type="EMBL" id="MPN60484.1"/>
    </source>
</evidence>
<accession>A0A645JJG2</accession>